<protein>
    <submittedName>
        <fullName evidence="1">Uncharacterized protein</fullName>
    </submittedName>
</protein>
<name>A0ABY3WIT8_9ACTN</name>
<proteinExistence type="predicted"/>
<dbReference type="EMBL" id="CP071872">
    <property type="protein sequence ID" value="UNM12493.1"/>
    <property type="molecule type" value="Genomic_DNA"/>
</dbReference>
<sequence>MSDLHGGLGATRRSCVARAPEKVRTGITLSGTRGLPYGLCETKAGGTA</sequence>
<dbReference type="RefSeq" id="WP_242331100.1">
    <property type="nucleotide sequence ID" value="NZ_CP071872.1"/>
</dbReference>
<organism evidence="1 2">
    <name type="scientific">Streptomyces formicae</name>
    <dbReference type="NCBI Taxonomy" id="1616117"/>
    <lineage>
        <taxon>Bacteria</taxon>
        <taxon>Bacillati</taxon>
        <taxon>Actinomycetota</taxon>
        <taxon>Actinomycetes</taxon>
        <taxon>Kitasatosporales</taxon>
        <taxon>Streptomycetaceae</taxon>
        <taxon>Streptomyces</taxon>
    </lineage>
</organism>
<gene>
    <name evidence="1" type="ORF">J4032_13960</name>
</gene>
<keyword evidence="2" id="KW-1185">Reference proteome</keyword>
<accession>A0ABY3WIT8</accession>
<evidence type="ECO:0000313" key="2">
    <source>
        <dbReference type="Proteomes" id="UP000828924"/>
    </source>
</evidence>
<reference evidence="1 2" key="1">
    <citation type="submission" date="2021-03" db="EMBL/GenBank/DDBJ databases">
        <title>Complete genome of Streptomyces formicae strain 1H-GS9 (DSM 100524).</title>
        <authorList>
            <person name="Atanasov K.E."/>
            <person name="Altabella T."/>
            <person name="Ferrer A."/>
        </authorList>
    </citation>
    <scope>NUCLEOTIDE SEQUENCE [LARGE SCALE GENOMIC DNA]</scope>
    <source>
        <strain evidence="1 2">1H-GS9</strain>
    </source>
</reference>
<evidence type="ECO:0000313" key="1">
    <source>
        <dbReference type="EMBL" id="UNM12493.1"/>
    </source>
</evidence>
<dbReference type="Proteomes" id="UP000828924">
    <property type="component" value="Chromosome"/>
</dbReference>